<proteinExistence type="predicted"/>
<keyword evidence="5" id="KW-1185">Reference proteome</keyword>
<feature type="region of interest" description="Disordered" evidence="2">
    <location>
        <begin position="834"/>
        <end position="863"/>
    </location>
</feature>
<dbReference type="PROSITE" id="PS50158">
    <property type="entry name" value="ZF_CCHC"/>
    <property type="match status" value="1"/>
</dbReference>
<name>A0A8J6L9Z2_TENMO</name>
<dbReference type="EMBL" id="JABDTM020026735">
    <property type="protein sequence ID" value="KAH0811523.1"/>
    <property type="molecule type" value="Genomic_DNA"/>
</dbReference>
<comment type="caution">
    <text evidence="4">The sequence shown here is derived from an EMBL/GenBank/DDBJ whole genome shotgun (WGS) entry which is preliminary data.</text>
</comment>
<evidence type="ECO:0000313" key="5">
    <source>
        <dbReference type="Proteomes" id="UP000719412"/>
    </source>
</evidence>
<feature type="compositionally biased region" description="Polar residues" evidence="2">
    <location>
        <begin position="377"/>
        <end position="389"/>
    </location>
</feature>
<dbReference type="InterPro" id="IPR001878">
    <property type="entry name" value="Znf_CCHC"/>
</dbReference>
<reference evidence="4" key="2">
    <citation type="submission" date="2021-08" db="EMBL/GenBank/DDBJ databases">
        <authorList>
            <person name="Eriksson T."/>
        </authorList>
    </citation>
    <scope>NUCLEOTIDE SEQUENCE</scope>
    <source>
        <strain evidence="4">Stoneville</strain>
        <tissue evidence="4">Whole head</tissue>
    </source>
</reference>
<keyword evidence="1" id="KW-0479">Metal-binding</keyword>
<feature type="region of interest" description="Disordered" evidence="2">
    <location>
        <begin position="135"/>
        <end position="217"/>
    </location>
</feature>
<sequence length="1521" mass="171739">MPSSRTEPNQSTRGRGAPAPQHRHHRHTRSPGSFHRCLRSPFVPTASPDMPISELVSRRTTVETPGSLNPQPARRRRIREDATVPQPSAIPTRTSPGRLSPRAPTASPDSTSRQVGAQFVRESRFVSVFTCRPGTATASRQKHRADDRGGPITRNPVAALPSSSPNATEEVVPQASSGSRDLEAHRDVGQPAARDRPHKIEDDTPRRPKNIRGANGPDEKHRVCVVCARWCGSDIGPLISTPAPKMDSIARPLQRAGGNIMAHNVGLFRHCARRAHFFDRCPRPGWHQEPPALGRFRAEVRLFALAFRSERSSEADVLLPRSHSAPTLLARSSPSADVIVWRTSGAGVLKWDYPVVKCDENKVESANSAAMEFSEIPSRSTTPPINQTAKEIEPSTSRRRSESSLSSESDNRKNRKIRKLEKRLSEMESLRLERLNGMARKWYDSQEYFKANWKNIKHKLEKQFAKPLPFAKLLKEAALYETHEGQDLGEYCFTKLDKLRALTLKIPESSLVDAVIGGVTDENMARTARASRFGDVNELYSYLSTLGEMPRVPQGETRGGFGGKRFHNNQPKKVTATYTNDKPAIQCFNCHGPHRVRDCKKPRLECFDCKHLGHIAKNCPPEKEHLNKTGGIVVVDDDKTTYDWIIGRDFSNSHAVFGDNVDYDDEVEARIVCRYHGNIDRYSDNSSSLCEITACECSTRGGLSYCRWFNAVTTKDRCPVPLMDERVDRLGGNRASCEYKYVTVLDMFSGFCQVLLLLSIPTAIDGSLIHISHIKELQSAINTSFNKGIKTTPVSAPFGYQTQTMAEAKLLNSLRGVVDRIDLTDLRAKITKHLSDEQRKQKPRYDKTSRDETSNSQPTQGDENIVRDLASLHIIGVKLWLTRSGRPLSGDFLPAAQSTPVSNFKLDPSAIKDEILQPCIIDLLINRLDEVHQTINSPREIEFTTDQLYQGIDDILRTRGKNMWGDQTENVAGQNIALRDNKVRLGVRHRQRTGCLRFPRGYQTATKTLCVPCETIRHPRKALSRKNRPRDQQQRVKKLRGHSRVQKDRVHVERARHHRQNSSRLLMTVQQSSVKSLQIAFYNACGLRSSRNELEVFADEHHLDALLASNFIVATALAVLEEEQPFTTNLVNLLLDPFLDSAWPEGKKVVAYDLRLLLYDAPIKQSAEHHLGPSSPGCPSLGTVRPRDSTCKIPRFDPPYFNPTHYVSVSTDAAEVLAGIFPIDLEIERANILRPLKCGRVSMFQDKLISPDNFGSMAHAAQYLQLRGCKCGVHIAIQDVVSWISMQLFDPWFGEGLRRKQKSQFVSLLTFLLRYRDSEVIPNFQKLKKIFNTSHARRILNRAENALLRKRINQTRMDLANADRELSPEENSVLAKGKIWGKLATTPGSVAFEDIIANVCKESAPYHKLQWKCNSDGEIVKKEDYEKKLTTLPDPDTYRKPKQDPTSGILRKTNRLIQQYSMDDDNRRKEKNVTLYQGAHDRCHGMEKFEQKALDWATKKPVCWFRCMDDTFVIADTEQKN</sequence>
<dbReference type="SUPFAM" id="SSF57756">
    <property type="entry name" value="Retrovirus zinc finger-like domains"/>
    <property type="match status" value="1"/>
</dbReference>
<evidence type="ECO:0000313" key="4">
    <source>
        <dbReference type="EMBL" id="KAH0811523.1"/>
    </source>
</evidence>
<feature type="region of interest" description="Disordered" evidence="2">
    <location>
        <begin position="369"/>
        <end position="420"/>
    </location>
</feature>
<dbReference type="InterPro" id="IPR036875">
    <property type="entry name" value="Znf_CCHC_sf"/>
</dbReference>
<keyword evidence="1" id="KW-0863">Zinc-finger</keyword>
<gene>
    <name evidence="4" type="ORF">GEV33_011268</name>
</gene>
<dbReference type="GO" id="GO:0003676">
    <property type="term" value="F:nucleic acid binding"/>
    <property type="evidence" value="ECO:0007669"/>
    <property type="project" value="InterPro"/>
</dbReference>
<evidence type="ECO:0000259" key="3">
    <source>
        <dbReference type="PROSITE" id="PS50158"/>
    </source>
</evidence>
<feature type="region of interest" description="Disordered" evidence="2">
    <location>
        <begin position="1"/>
        <end position="115"/>
    </location>
</feature>
<keyword evidence="1" id="KW-0862">Zinc</keyword>
<organism evidence="4 5">
    <name type="scientific">Tenebrio molitor</name>
    <name type="common">Yellow mealworm beetle</name>
    <dbReference type="NCBI Taxonomy" id="7067"/>
    <lineage>
        <taxon>Eukaryota</taxon>
        <taxon>Metazoa</taxon>
        <taxon>Ecdysozoa</taxon>
        <taxon>Arthropoda</taxon>
        <taxon>Hexapoda</taxon>
        <taxon>Insecta</taxon>
        <taxon>Pterygota</taxon>
        <taxon>Neoptera</taxon>
        <taxon>Endopterygota</taxon>
        <taxon>Coleoptera</taxon>
        <taxon>Polyphaga</taxon>
        <taxon>Cucujiformia</taxon>
        <taxon>Tenebrionidae</taxon>
        <taxon>Tenebrio</taxon>
    </lineage>
</organism>
<feature type="compositionally biased region" description="Polar residues" evidence="2">
    <location>
        <begin position="85"/>
        <end position="97"/>
    </location>
</feature>
<dbReference type="Gene3D" id="4.10.60.10">
    <property type="entry name" value="Zinc finger, CCHC-type"/>
    <property type="match status" value="1"/>
</dbReference>
<feature type="compositionally biased region" description="Basic and acidic residues" evidence="2">
    <location>
        <begin position="834"/>
        <end position="853"/>
    </location>
</feature>
<evidence type="ECO:0000256" key="2">
    <source>
        <dbReference type="SAM" id="MobiDB-lite"/>
    </source>
</evidence>
<dbReference type="GO" id="GO:0008270">
    <property type="term" value="F:zinc ion binding"/>
    <property type="evidence" value="ECO:0007669"/>
    <property type="project" value="UniProtKB-KW"/>
</dbReference>
<feature type="region of interest" description="Disordered" evidence="2">
    <location>
        <begin position="1021"/>
        <end position="1047"/>
    </location>
</feature>
<feature type="compositionally biased region" description="Basic and acidic residues" evidence="2">
    <location>
        <begin position="180"/>
        <end position="206"/>
    </location>
</feature>
<evidence type="ECO:0000256" key="1">
    <source>
        <dbReference type="PROSITE-ProRule" id="PRU00047"/>
    </source>
</evidence>
<feature type="compositionally biased region" description="Polar residues" evidence="2">
    <location>
        <begin position="1"/>
        <end position="13"/>
    </location>
</feature>
<accession>A0A8J6L9Z2</accession>
<feature type="compositionally biased region" description="Basic residues" evidence="2">
    <location>
        <begin position="1035"/>
        <end position="1044"/>
    </location>
</feature>
<feature type="domain" description="CCHC-type" evidence="3">
    <location>
        <begin position="606"/>
        <end position="620"/>
    </location>
</feature>
<protein>
    <recommendedName>
        <fullName evidence="3">CCHC-type domain-containing protein</fullName>
    </recommendedName>
</protein>
<dbReference type="SMART" id="SM00343">
    <property type="entry name" value="ZnF_C2HC"/>
    <property type="match status" value="2"/>
</dbReference>
<dbReference type="Proteomes" id="UP000719412">
    <property type="component" value="Unassembled WGS sequence"/>
</dbReference>
<reference evidence="4" key="1">
    <citation type="journal article" date="2020" name="J Insects Food Feed">
        <title>The yellow mealworm (Tenebrio molitor) genome: a resource for the emerging insects as food and feed industry.</title>
        <authorList>
            <person name="Eriksson T."/>
            <person name="Andere A."/>
            <person name="Kelstrup H."/>
            <person name="Emery V."/>
            <person name="Picard C."/>
        </authorList>
    </citation>
    <scope>NUCLEOTIDE SEQUENCE</scope>
    <source>
        <strain evidence="4">Stoneville</strain>
        <tissue evidence="4">Whole head</tissue>
    </source>
</reference>